<dbReference type="RefSeq" id="WP_065858693.1">
    <property type="nucleotide sequence ID" value="NZ_LYPC01000028.1"/>
</dbReference>
<protein>
    <recommendedName>
        <fullName evidence="3">Pyrroloquinoline quinone biosynthesis protein PqqD</fullName>
    </recommendedName>
</protein>
<dbReference type="Pfam" id="PF05402">
    <property type="entry name" value="PqqD"/>
    <property type="match status" value="1"/>
</dbReference>
<organism evidence="1 2">
    <name type="scientific">Paenibacillus pectinilyticus</name>
    <dbReference type="NCBI Taxonomy" id="512399"/>
    <lineage>
        <taxon>Bacteria</taxon>
        <taxon>Bacillati</taxon>
        <taxon>Bacillota</taxon>
        <taxon>Bacilli</taxon>
        <taxon>Bacillales</taxon>
        <taxon>Paenibacillaceae</taxon>
        <taxon>Paenibacillus</taxon>
    </lineage>
</organism>
<dbReference type="AlphaFoldDB" id="A0A1C0ZTZ5"/>
<evidence type="ECO:0008006" key="3">
    <source>
        <dbReference type="Google" id="ProtNLM"/>
    </source>
</evidence>
<dbReference type="InterPro" id="IPR041881">
    <property type="entry name" value="PqqD_sf"/>
</dbReference>
<dbReference type="EMBL" id="LYPC01000028">
    <property type="protein sequence ID" value="OCT11549.1"/>
    <property type="molecule type" value="Genomic_DNA"/>
</dbReference>
<dbReference type="Proteomes" id="UP000093309">
    <property type="component" value="Unassembled WGS sequence"/>
</dbReference>
<accession>A0A1C0ZTZ5</accession>
<evidence type="ECO:0000313" key="2">
    <source>
        <dbReference type="Proteomes" id="UP000093309"/>
    </source>
</evidence>
<gene>
    <name evidence="1" type="ORF">A8709_04990</name>
</gene>
<evidence type="ECO:0000313" key="1">
    <source>
        <dbReference type="EMBL" id="OCT11549.1"/>
    </source>
</evidence>
<dbReference type="InterPro" id="IPR008792">
    <property type="entry name" value="PQQD"/>
</dbReference>
<dbReference type="STRING" id="512399.A8709_04990"/>
<comment type="caution">
    <text evidence="1">The sequence shown here is derived from an EMBL/GenBank/DDBJ whole genome shotgun (WGS) entry which is preliminary data.</text>
</comment>
<dbReference type="Gene3D" id="1.10.10.1150">
    <property type="entry name" value="Coenzyme PQQ synthesis protein D (PqqD)"/>
    <property type="match status" value="1"/>
</dbReference>
<reference evidence="2" key="1">
    <citation type="submission" date="2016-05" db="EMBL/GenBank/DDBJ databases">
        <title>Paenibacillus oryzae. sp. nov., isolated from the rice root.</title>
        <authorList>
            <person name="Zhang J."/>
            <person name="Zhang X."/>
        </authorList>
    </citation>
    <scope>NUCLEOTIDE SEQUENCE [LARGE SCALE GENOMIC DNA]</scope>
    <source>
        <strain evidence="2">KCTC13222</strain>
    </source>
</reference>
<sequence length="89" mass="10169">MTQYLRMNDYESIQLDMEWIILNTDEYTLTKLNGVGGFCWSMLGTAQTVSSISEAVRREYESVDETVEADIEAFLRDMIGRGLVQYAVS</sequence>
<name>A0A1C0ZTZ5_9BACL</name>
<proteinExistence type="predicted"/>
<dbReference type="OrthoDB" id="2882895at2"/>
<keyword evidence="2" id="KW-1185">Reference proteome</keyword>